<organism evidence="2 3">
    <name type="scientific">Ramazzottius varieornatus</name>
    <name type="common">Water bear</name>
    <name type="synonym">Tardigrade</name>
    <dbReference type="NCBI Taxonomy" id="947166"/>
    <lineage>
        <taxon>Eukaryota</taxon>
        <taxon>Metazoa</taxon>
        <taxon>Ecdysozoa</taxon>
        <taxon>Tardigrada</taxon>
        <taxon>Eutardigrada</taxon>
        <taxon>Parachela</taxon>
        <taxon>Hypsibioidea</taxon>
        <taxon>Ramazzottiidae</taxon>
        <taxon>Ramazzottius</taxon>
    </lineage>
</organism>
<dbReference type="Proteomes" id="UP000186922">
    <property type="component" value="Unassembled WGS sequence"/>
</dbReference>
<proteinExistence type="predicted"/>
<evidence type="ECO:0000313" key="2">
    <source>
        <dbReference type="EMBL" id="GAU89476.1"/>
    </source>
</evidence>
<comment type="caution">
    <text evidence="2">The sequence shown here is derived from an EMBL/GenBank/DDBJ whole genome shotgun (WGS) entry which is preliminary data.</text>
</comment>
<gene>
    <name evidence="2" type="primary">RvY_02024</name>
    <name evidence="2" type="synonym">RvY_02024.2</name>
    <name evidence="2" type="ORF">RvY_02024-2</name>
</gene>
<protein>
    <submittedName>
        <fullName evidence="2">Uncharacterized protein</fullName>
    </submittedName>
</protein>
<feature type="region of interest" description="Disordered" evidence="1">
    <location>
        <begin position="32"/>
        <end position="67"/>
    </location>
</feature>
<sequence length="161" mass="18150">MCHTAALPFHHGPAPGDQLQLARRAVEALDPGRAYSNRGGGGRRGPHHVPCNPGVDRRGRGLTRNTGAGRREGALQEVARHEVGLQEVVANFLLIFPFLFHWSRVRYCHLSCLFFPGTFSLQVIFLLMNGLPVDTVRMKHHRGEQKVGKLENMDEHFVRKW</sequence>
<name>A0A1D1UIE0_RAMVA</name>
<dbReference type="AlphaFoldDB" id="A0A1D1UIE0"/>
<accession>A0A1D1UIE0</accession>
<evidence type="ECO:0000256" key="1">
    <source>
        <dbReference type="SAM" id="MobiDB-lite"/>
    </source>
</evidence>
<reference evidence="2 3" key="1">
    <citation type="journal article" date="2016" name="Nat. Commun.">
        <title>Extremotolerant tardigrade genome and improved radiotolerance of human cultured cells by tardigrade-unique protein.</title>
        <authorList>
            <person name="Hashimoto T."/>
            <person name="Horikawa D.D."/>
            <person name="Saito Y."/>
            <person name="Kuwahara H."/>
            <person name="Kozuka-Hata H."/>
            <person name="Shin-I T."/>
            <person name="Minakuchi Y."/>
            <person name="Ohishi K."/>
            <person name="Motoyama A."/>
            <person name="Aizu T."/>
            <person name="Enomoto A."/>
            <person name="Kondo K."/>
            <person name="Tanaka S."/>
            <person name="Hara Y."/>
            <person name="Koshikawa S."/>
            <person name="Sagara H."/>
            <person name="Miura T."/>
            <person name="Yokobori S."/>
            <person name="Miyagawa K."/>
            <person name="Suzuki Y."/>
            <person name="Kubo T."/>
            <person name="Oyama M."/>
            <person name="Kohara Y."/>
            <person name="Fujiyama A."/>
            <person name="Arakawa K."/>
            <person name="Katayama T."/>
            <person name="Toyoda A."/>
            <person name="Kunieda T."/>
        </authorList>
    </citation>
    <scope>NUCLEOTIDE SEQUENCE [LARGE SCALE GENOMIC DNA]</scope>
    <source>
        <strain evidence="2 3">YOKOZUNA-1</strain>
    </source>
</reference>
<keyword evidence="3" id="KW-1185">Reference proteome</keyword>
<dbReference type="EMBL" id="BDGG01000001">
    <property type="protein sequence ID" value="GAU89476.1"/>
    <property type="molecule type" value="Genomic_DNA"/>
</dbReference>
<evidence type="ECO:0000313" key="3">
    <source>
        <dbReference type="Proteomes" id="UP000186922"/>
    </source>
</evidence>